<proteinExistence type="inferred from homology"/>
<evidence type="ECO:0000256" key="2">
    <source>
        <dbReference type="ARBA" id="ARBA00023235"/>
    </source>
</evidence>
<protein>
    <recommendedName>
        <fullName evidence="5">Pseudouridine synthase</fullName>
        <ecNumber evidence="5">5.4.99.-</ecNumber>
    </recommendedName>
</protein>
<dbReference type="KEGG" id="cher:DK880_00155"/>
<dbReference type="InterPro" id="IPR020103">
    <property type="entry name" value="PsdUridine_synth_cat_dom_sf"/>
</dbReference>
<dbReference type="InterPro" id="IPR002942">
    <property type="entry name" value="S4_RNA-bd"/>
</dbReference>
<dbReference type="InterPro" id="IPR006225">
    <property type="entry name" value="PsdUridine_synth_RluC/D"/>
</dbReference>
<dbReference type="GO" id="GO:0003723">
    <property type="term" value="F:RNA binding"/>
    <property type="evidence" value="ECO:0007669"/>
    <property type="project" value="UniProtKB-KW"/>
</dbReference>
<dbReference type="InterPro" id="IPR006145">
    <property type="entry name" value="PsdUridine_synth_RsuA/RluA"/>
</dbReference>
<feature type="active site" evidence="3">
    <location>
        <position position="149"/>
    </location>
</feature>
<dbReference type="EC" id="5.4.99.-" evidence="5"/>
<dbReference type="Pfam" id="PF00849">
    <property type="entry name" value="PseudoU_synth_2"/>
    <property type="match status" value="1"/>
</dbReference>
<reference evidence="7 8" key="1">
    <citation type="submission" date="2018-05" db="EMBL/GenBank/DDBJ databases">
        <title>Candidatus Cardinium hertigii Genome Assembly.</title>
        <authorList>
            <person name="Showmaker K.C."/>
            <person name="Walden K.O."/>
            <person name="Fields C.J."/>
            <person name="Lambert K.N."/>
            <person name="Hudson M.E."/>
        </authorList>
    </citation>
    <scope>NUCLEOTIDE SEQUENCE [LARGE SCALE GENOMIC DNA]</scope>
    <source>
        <strain evidence="8">cHgTN10</strain>
    </source>
</reference>
<evidence type="ECO:0000256" key="1">
    <source>
        <dbReference type="ARBA" id="ARBA00010876"/>
    </source>
</evidence>
<evidence type="ECO:0000256" key="3">
    <source>
        <dbReference type="PIRSR" id="PIRSR606225-1"/>
    </source>
</evidence>
<comment type="similarity">
    <text evidence="1 5">Belongs to the pseudouridine synthase RluA family.</text>
</comment>
<evidence type="ECO:0000256" key="5">
    <source>
        <dbReference type="RuleBase" id="RU362028"/>
    </source>
</evidence>
<comment type="function">
    <text evidence="5">Responsible for synthesis of pseudouridine from uracil.</text>
</comment>
<dbReference type="SUPFAM" id="SSF55174">
    <property type="entry name" value="Alpha-L RNA-binding motif"/>
    <property type="match status" value="1"/>
</dbReference>
<dbReference type="Gene3D" id="3.30.2350.10">
    <property type="entry name" value="Pseudouridine synthase"/>
    <property type="match status" value="1"/>
</dbReference>
<dbReference type="Pfam" id="PF01479">
    <property type="entry name" value="S4"/>
    <property type="match status" value="1"/>
</dbReference>
<evidence type="ECO:0000313" key="7">
    <source>
        <dbReference type="EMBL" id="AWN81491.1"/>
    </source>
</evidence>
<dbReference type="PANTHER" id="PTHR21600">
    <property type="entry name" value="MITOCHONDRIAL RNA PSEUDOURIDINE SYNTHASE"/>
    <property type="match status" value="1"/>
</dbReference>
<dbReference type="GO" id="GO:0000455">
    <property type="term" value="P:enzyme-directed rRNA pseudouridine synthesis"/>
    <property type="evidence" value="ECO:0007669"/>
    <property type="project" value="TreeGrafter"/>
</dbReference>
<dbReference type="RefSeq" id="WP_109996945.1">
    <property type="nucleotide sequence ID" value="NZ_CP029619.1"/>
</dbReference>
<dbReference type="AlphaFoldDB" id="A0A2Z3L7Q1"/>
<dbReference type="Gene3D" id="3.10.290.10">
    <property type="entry name" value="RNA-binding S4 domain"/>
    <property type="match status" value="1"/>
</dbReference>
<dbReference type="CDD" id="cd00165">
    <property type="entry name" value="S4"/>
    <property type="match status" value="1"/>
</dbReference>
<keyword evidence="8" id="KW-1185">Reference proteome</keyword>
<comment type="catalytic activity">
    <reaction evidence="5">
        <text>a uridine in RNA = a pseudouridine in RNA</text>
        <dbReference type="Rhea" id="RHEA:48348"/>
        <dbReference type="Rhea" id="RHEA-COMP:12068"/>
        <dbReference type="Rhea" id="RHEA-COMP:12069"/>
        <dbReference type="ChEBI" id="CHEBI:65314"/>
        <dbReference type="ChEBI" id="CHEBI:65315"/>
    </reaction>
</comment>
<keyword evidence="2 5" id="KW-0413">Isomerase</keyword>
<dbReference type="Proteomes" id="UP000245872">
    <property type="component" value="Chromosome"/>
</dbReference>
<evidence type="ECO:0000313" key="8">
    <source>
        <dbReference type="Proteomes" id="UP000245872"/>
    </source>
</evidence>
<organism evidence="7 8">
    <name type="scientific">Candidatus Cardinium hertigii</name>
    <dbReference type="NCBI Taxonomy" id="247481"/>
    <lineage>
        <taxon>Bacteria</taxon>
        <taxon>Pseudomonadati</taxon>
        <taxon>Bacteroidota</taxon>
        <taxon>Cytophagia</taxon>
        <taxon>Cytophagales</taxon>
        <taxon>Amoebophilaceae</taxon>
        <taxon>Candidatus Cardinium</taxon>
    </lineage>
</organism>
<feature type="domain" description="RNA-binding S4" evidence="6">
    <location>
        <begin position="24"/>
        <end position="81"/>
    </location>
</feature>
<dbReference type="PROSITE" id="PS01129">
    <property type="entry name" value="PSI_RLU"/>
    <property type="match status" value="1"/>
</dbReference>
<gene>
    <name evidence="7" type="primary">rluD</name>
    <name evidence="7" type="ORF">DK880_00155</name>
</gene>
<dbReference type="CDD" id="cd02869">
    <property type="entry name" value="PseudoU_synth_RluA_like"/>
    <property type="match status" value="1"/>
</dbReference>
<sequence>METFSSSYPYKLYRITVSEADAAIRIDKFLSDALQVSRNKIQEAIAHQCIAVNNKAILKANYLVQPQDTITASIFFPPHLDSLIPEDKALDIVYEDEDLLVVHKPARMVTHPDKTHQTGTLANALLHYYKHFPLKDQLPTRPGLVHRLDKGTSGLLVVAKSSASLLALEKQFYDHKVVRTYYALIWGNPKEDKGSIGVPLIKSSYKCQVAVNSPMVGKGKHAVTHYQVIERFHHVALVKCTLETGRTHQIRVHMQHIGHPLFGDPYYGGTRIVSGQQYASYKAFVHNCFKLMPHQALHAAVLGFTHPIKHSFLSFEAALPENFAKLIEKWKKYVAAAIGHHAK</sequence>
<dbReference type="InterPro" id="IPR006224">
    <property type="entry name" value="PsdUridine_synth_RluA-like_CS"/>
</dbReference>
<name>A0A2Z3L7Q1_9BACT</name>
<keyword evidence="4" id="KW-0694">RNA-binding</keyword>
<dbReference type="PANTHER" id="PTHR21600:SF44">
    <property type="entry name" value="RIBOSOMAL LARGE SUBUNIT PSEUDOURIDINE SYNTHASE D"/>
    <property type="match status" value="1"/>
</dbReference>
<accession>A0A2Z3L7Q1</accession>
<evidence type="ECO:0000259" key="6">
    <source>
        <dbReference type="SMART" id="SM00363"/>
    </source>
</evidence>
<dbReference type="NCBIfam" id="TIGR00005">
    <property type="entry name" value="rluA_subfam"/>
    <property type="match status" value="1"/>
</dbReference>
<dbReference type="SUPFAM" id="SSF55120">
    <property type="entry name" value="Pseudouridine synthase"/>
    <property type="match status" value="1"/>
</dbReference>
<dbReference type="PROSITE" id="PS50889">
    <property type="entry name" value="S4"/>
    <property type="match status" value="1"/>
</dbReference>
<dbReference type="GO" id="GO:0120159">
    <property type="term" value="F:rRNA pseudouridine synthase activity"/>
    <property type="evidence" value="ECO:0007669"/>
    <property type="project" value="UniProtKB-ARBA"/>
</dbReference>
<dbReference type="EMBL" id="CP029619">
    <property type="protein sequence ID" value="AWN81491.1"/>
    <property type="molecule type" value="Genomic_DNA"/>
</dbReference>
<dbReference type="InterPro" id="IPR050188">
    <property type="entry name" value="RluA_PseudoU_synthase"/>
</dbReference>
<evidence type="ECO:0000256" key="4">
    <source>
        <dbReference type="PROSITE-ProRule" id="PRU00182"/>
    </source>
</evidence>
<dbReference type="InterPro" id="IPR036986">
    <property type="entry name" value="S4_RNA-bd_sf"/>
</dbReference>
<dbReference type="SMART" id="SM00363">
    <property type="entry name" value="S4"/>
    <property type="match status" value="1"/>
</dbReference>
<dbReference type="OrthoDB" id="9807829at2"/>